<organism evidence="1 2">
    <name type="scientific">Panicum hallii var. hallii</name>
    <dbReference type="NCBI Taxonomy" id="1504633"/>
    <lineage>
        <taxon>Eukaryota</taxon>
        <taxon>Viridiplantae</taxon>
        <taxon>Streptophyta</taxon>
        <taxon>Embryophyta</taxon>
        <taxon>Tracheophyta</taxon>
        <taxon>Spermatophyta</taxon>
        <taxon>Magnoliopsida</taxon>
        <taxon>Liliopsida</taxon>
        <taxon>Poales</taxon>
        <taxon>Poaceae</taxon>
        <taxon>PACMAD clade</taxon>
        <taxon>Panicoideae</taxon>
        <taxon>Panicodae</taxon>
        <taxon>Paniceae</taxon>
        <taxon>Panicinae</taxon>
        <taxon>Panicum</taxon>
        <taxon>Panicum sect. Panicum</taxon>
    </lineage>
</organism>
<dbReference type="Proteomes" id="UP000244336">
    <property type="component" value="Chromosome 6"/>
</dbReference>
<gene>
    <name evidence="1" type="ORF">GQ55_6G077000</name>
</gene>
<name>A0A2T7D4Z8_9POAL</name>
<proteinExistence type="predicted"/>
<dbReference type="EMBL" id="CM009754">
    <property type="protein sequence ID" value="PUZ50671.1"/>
    <property type="molecule type" value="Genomic_DNA"/>
</dbReference>
<dbReference type="AlphaFoldDB" id="A0A2T7D4Z8"/>
<protein>
    <submittedName>
        <fullName evidence="1">Uncharacterized protein</fullName>
    </submittedName>
</protein>
<sequence length="71" mass="8515">MLNGWFRWFTSDNMSCCSYWFGSTCIQRLRHCYSFWVQPLLFSLTLLHIDEFFNKKVAPKDLVGEIKQLNC</sequence>
<accession>A0A2T7D4Z8</accession>
<dbReference type="Gramene" id="PUZ50671">
    <property type="protein sequence ID" value="PUZ50671"/>
    <property type="gene ID" value="GQ55_6G077000"/>
</dbReference>
<evidence type="ECO:0000313" key="2">
    <source>
        <dbReference type="Proteomes" id="UP000244336"/>
    </source>
</evidence>
<evidence type="ECO:0000313" key="1">
    <source>
        <dbReference type="EMBL" id="PUZ50671.1"/>
    </source>
</evidence>
<keyword evidence="2" id="KW-1185">Reference proteome</keyword>
<reference evidence="1 2" key="1">
    <citation type="submission" date="2018-04" db="EMBL/GenBank/DDBJ databases">
        <title>WGS assembly of Panicum hallii var. hallii HAL2.</title>
        <authorList>
            <person name="Lovell J."/>
            <person name="Jenkins J."/>
            <person name="Lowry D."/>
            <person name="Mamidi S."/>
            <person name="Sreedasyam A."/>
            <person name="Weng X."/>
            <person name="Barry K."/>
            <person name="Bonette J."/>
            <person name="Campitelli B."/>
            <person name="Daum C."/>
            <person name="Gordon S."/>
            <person name="Gould B."/>
            <person name="Lipzen A."/>
            <person name="MacQueen A."/>
            <person name="Palacio-Mejia J."/>
            <person name="Plott C."/>
            <person name="Shakirov E."/>
            <person name="Shu S."/>
            <person name="Yoshinaga Y."/>
            <person name="Zane M."/>
            <person name="Rokhsar D."/>
            <person name="Grimwood J."/>
            <person name="Schmutz J."/>
            <person name="Juenger T."/>
        </authorList>
    </citation>
    <scope>NUCLEOTIDE SEQUENCE [LARGE SCALE GENOMIC DNA]</scope>
    <source>
        <strain evidence="2">cv. HAL2</strain>
    </source>
</reference>